<evidence type="ECO:0000313" key="1">
    <source>
        <dbReference type="EMBL" id="MCW1913504.1"/>
    </source>
</evidence>
<comment type="caution">
    <text evidence="1">The sequence shown here is derived from an EMBL/GenBank/DDBJ whole genome shotgun (WGS) entry which is preliminary data.</text>
</comment>
<gene>
    <name evidence="1" type="ORF">OJ996_07960</name>
</gene>
<dbReference type="InterPro" id="IPR024078">
    <property type="entry name" value="LmbE-like_dom_sf"/>
</dbReference>
<proteinExistence type="predicted"/>
<reference evidence="1" key="1">
    <citation type="submission" date="2022-10" db="EMBL/GenBank/DDBJ databases">
        <title>Luteolibacter sp. GHJ8, whole genome shotgun sequencing project.</title>
        <authorList>
            <person name="Zhao G."/>
            <person name="Shen L."/>
        </authorList>
    </citation>
    <scope>NUCLEOTIDE SEQUENCE</scope>
    <source>
        <strain evidence="1">GHJ8</strain>
    </source>
</reference>
<dbReference type="RefSeq" id="WP_264513005.1">
    <property type="nucleotide sequence ID" value="NZ_JAPDDR010000003.1"/>
</dbReference>
<keyword evidence="2" id="KW-1185">Reference proteome</keyword>
<name>A0ABT3G0Z7_9BACT</name>
<dbReference type="Proteomes" id="UP001165653">
    <property type="component" value="Unassembled WGS sequence"/>
</dbReference>
<dbReference type="SUPFAM" id="SSF102588">
    <property type="entry name" value="LmbE-like"/>
    <property type="match status" value="1"/>
</dbReference>
<protein>
    <submittedName>
        <fullName evidence="1">PIG-L family deacetylase</fullName>
    </submittedName>
</protein>
<accession>A0ABT3G0Z7</accession>
<dbReference type="Gene3D" id="3.40.50.10320">
    <property type="entry name" value="LmbE-like"/>
    <property type="match status" value="1"/>
</dbReference>
<dbReference type="Pfam" id="PF02585">
    <property type="entry name" value="PIG-L"/>
    <property type="match status" value="1"/>
</dbReference>
<organism evidence="1 2">
    <name type="scientific">Luteolibacter rhizosphaerae</name>
    <dbReference type="NCBI Taxonomy" id="2989719"/>
    <lineage>
        <taxon>Bacteria</taxon>
        <taxon>Pseudomonadati</taxon>
        <taxon>Verrucomicrobiota</taxon>
        <taxon>Verrucomicrobiia</taxon>
        <taxon>Verrucomicrobiales</taxon>
        <taxon>Verrucomicrobiaceae</taxon>
        <taxon>Luteolibacter</taxon>
    </lineage>
</organism>
<evidence type="ECO:0000313" key="2">
    <source>
        <dbReference type="Proteomes" id="UP001165653"/>
    </source>
</evidence>
<sequence length="290" mass="32901">MRALFVHAHYDDYEFTAAGTFERWRRTLPGFRGRVLVCTDGRAGHHFRTREETGALRLAEQEESARLGGYEFVPLRLHDGSIPREACLQPSVEFHAALWKAIRDFEPDYLFCPPLASDPLVGIHNDHQTVAEAVRRVAYMINVPHAFTPEYPADETTSETCTVPVILNVHDSYMSGANACDLTVDVEEVFDLIARLSWCHQSQICEWLPWVGRHNLAAPAWLGEWTAALRQRFERKNRELNLKPGRAAEVFRVTAWGRVPTVVELTRDFPAGTGIGPELPARLSRWRGEA</sequence>
<dbReference type="EMBL" id="JAPDDR010000003">
    <property type="protein sequence ID" value="MCW1913504.1"/>
    <property type="molecule type" value="Genomic_DNA"/>
</dbReference>
<dbReference type="InterPro" id="IPR003737">
    <property type="entry name" value="GlcNAc_PI_deacetylase-related"/>
</dbReference>